<feature type="domain" description="N-acetyltransferase" evidence="3">
    <location>
        <begin position="1"/>
        <end position="136"/>
    </location>
</feature>
<protein>
    <submittedName>
        <fullName evidence="4">Ribosomal-protein-S18p-alanine acetyltransferase</fullName>
    </submittedName>
</protein>
<dbReference type="Proteomes" id="UP000016569">
    <property type="component" value="Unassembled WGS sequence"/>
</dbReference>
<keyword evidence="1 4" id="KW-0808">Transferase</keyword>
<dbReference type="GO" id="GO:0016747">
    <property type="term" value="F:acyltransferase activity, transferring groups other than amino-acyl groups"/>
    <property type="evidence" value="ECO:0007669"/>
    <property type="project" value="InterPro"/>
</dbReference>
<dbReference type="PROSITE" id="PS51186">
    <property type="entry name" value="GNAT"/>
    <property type="match status" value="1"/>
</dbReference>
<keyword evidence="2" id="KW-0012">Acyltransferase</keyword>
<dbReference type="EMBL" id="BATC01000032">
    <property type="protein sequence ID" value="GAD59590.1"/>
    <property type="molecule type" value="Genomic_DNA"/>
</dbReference>
<dbReference type="RefSeq" id="WP_021697684.1">
    <property type="nucleotide sequence ID" value="NZ_BATC01000032.1"/>
</dbReference>
<dbReference type="AlphaFoldDB" id="A0A8E0TRT0"/>
<dbReference type="Gene3D" id="3.40.630.30">
    <property type="match status" value="1"/>
</dbReference>
<gene>
    <name evidence="4" type="ORF">MBEBAB_1840</name>
</gene>
<organism evidence="4 5">
    <name type="scientific">Brevundimonas abyssalis TAR-001</name>
    <dbReference type="NCBI Taxonomy" id="1391729"/>
    <lineage>
        <taxon>Bacteria</taxon>
        <taxon>Pseudomonadati</taxon>
        <taxon>Pseudomonadota</taxon>
        <taxon>Alphaproteobacteria</taxon>
        <taxon>Caulobacterales</taxon>
        <taxon>Caulobacteraceae</taxon>
        <taxon>Brevundimonas</taxon>
    </lineage>
</organism>
<dbReference type="SUPFAM" id="SSF55729">
    <property type="entry name" value="Acyl-CoA N-acyltransferases (Nat)"/>
    <property type="match status" value="1"/>
</dbReference>
<dbReference type="PANTHER" id="PTHR43420">
    <property type="entry name" value="ACETYLTRANSFERASE"/>
    <property type="match status" value="1"/>
</dbReference>
<evidence type="ECO:0000259" key="3">
    <source>
        <dbReference type="PROSITE" id="PS51186"/>
    </source>
</evidence>
<evidence type="ECO:0000256" key="1">
    <source>
        <dbReference type="ARBA" id="ARBA00022679"/>
    </source>
</evidence>
<reference evidence="5" key="1">
    <citation type="journal article" date="2013" name="Genome Announc.">
        <title>Draft Genome Sequence of the Dimorphic Prosthecate Bacterium Brevundimonas abyssalis TAR-001T.</title>
        <authorList>
            <person name="Tsubouchi T."/>
            <person name="Nishi S."/>
            <person name="Usui K."/>
            <person name="Shimane Y."/>
            <person name="Takaki Y."/>
            <person name="Maruyama T."/>
            <person name="Hatada Y."/>
        </authorList>
    </citation>
    <scope>NUCLEOTIDE SEQUENCE [LARGE SCALE GENOMIC DNA]</scope>
    <source>
        <strain evidence="5">TAR-001</strain>
    </source>
</reference>
<evidence type="ECO:0000256" key="2">
    <source>
        <dbReference type="ARBA" id="ARBA00023315"/>
    </source>
</evidence>
<evidence type="ECO:0000313" key="4">
    <source>
        <dbReference type="EMBL" id="GAD59590.1"/>
    </source>
</evidence>
<dbReference type="InterPro" id="IPR050680">
    <property type="entry name" value="YpeA/RimI_acetyltransf"/>
</dbReference>
<name>A0A8E0TRT0_9CAUL</name>
<dbReference type="Pfam" id="PF00583">
    <property type="entry name" value="Acetyltransf_1"/>
    <property type="match status" value="1"/>
</dbReference>
<accession>A0A8E0TRT0</accession>
<sequence length="136" mass="14554">MSDPADLAAIHASAFDAGWDAAAIQTLLDMPGAALETEADGFLLWRRAADEAEIVTLAVRPEARRRGLGGRLLDRVLDRARDQGVARLFLEVAHDNDAALALYASRGFEQAGGRPAYYARPDGVRADALILALNLA</sequence>
<comment type="caution">
    <text evidence="4">The sequence shown here is derived from an EMBL/GenBank/DDBJ whole genome shotgun (WGS) entry which is preliminary data.</text>
</comment>
<evidence type="ECO:0000313" key="5">
    <source>
        <dbReference type="Proteomes" id="UP000016569"/>
    </source>
</evidence>
<dbReference type="InterPro" id="IPR000182">
    <property type="entry name" value="GNAT_dom"/>
</dbReference>
<dbReference type="PANTHER" id="PTHR43420:SF12">
    <property type="entry name" value="N-ACETYLTRANSFERASE DOMAIN-CONTAINING PROTEIN"/>
    <property type="match status" value="1"/>
</dbReference>
<dbReference type="InterPro" id="IPR016181">
    <property type="entry name" value="Acyl_CoA_acyltransferase"/>
</dbReference>
<keyword evidence="5" id="KW-1185">Reference proteome</keyword>
<proteinExistence type="predicted"/>